<dbReference type="PATRIC" id="fig|1173027.3.peg.481"/>
<dbReference type="SUPFAM" id="SSF52540">
    <property type="entry name" value="P-loop containing nucleoside triphosphate hydrolases"/>
    <property type="match status" value="1"/>
</dbReference>
<dbReference type="STRING" id="1173027.Mic7113_0437"/>
<dbReference type="EMBL" id="CP003630">
    <property type="protein sequence ID" value="AFZ16356.1"/>
    <property type="molecule type" value="Genomic_DNA"/>
</dbReference>
<dbReference type="AlphaFoldDB" id="K9W971"/>
<proteinExistence type="predicted"/>
<dbReference type="RefSeq" id="WP_015180520.1">
    <property type="nucleotide sequence ID" value="NC_019738.1"/>
</dbReference>
<dbReference type="HOGENOM" id="CLU_308782_0_0_3"/>
<evidence type="ECO:0000313" key="1">
    <source>
        <dbReference type="EMBL" id="AFZ16356.1"/>
    </source>
</evidence>
<dbReference type="KEGG" id="mic:Mic7113_0437"/>
<keyword evidence="2" id="KW-1185">Reference proteome</keyword>
<name>K9W971_9CYAN</name>
<sequence length="955" mass="109373">MYTELRSVYEYQVGGSLPLEAPSYVTRQADADLYRGVKAGQFCYVLNSRQTGKSSLRVRTMQRLQAEGISCAAVDLTAIGNQNIPPDQWYAGVTYTLASSFNLLDQVDIGTWWRDRKFLPPVQRLSEFIREVLLKEIHQNIAIFVDEIDSVLALNFPSHDFFSLIRSCYNNRANQPEYKRLTWIVLGVATPSDLIKSTRKVTLFHIGNAIELTGFKRHEIQPLFQSLMDIIPNLNDVIQEVLNWTGGQPFLTQKLCKLILQESGRLITGSQSNIHNEKITITGWIESLVHSHLLDNWEVTDEPEHLKTIRNRLLKSGGRILRLLGLYQEILQQGEVAANNSPEQVELRLSGLVFKQDGKLKVYNRIYQSVFNLIWVEKTLTNLRPYGSSLLAWEASNRNNESYLLGGQGLQDALAWATDKSLSDRDEQFLAASQQKANPILTQKEEKLTETLFPSPSTKHSASRYWTLVSLDAAGKRRIQEIASAKAFFLASFPEVATRREVPHSQVQYQLFSWMRDITEPYTDTQPKPEKDVTGTKTANRSVLAQRCLQCFISSQIEQVCLKLEAQFGTQHGFNCSDLLRFVLDEQGTRQPTGKTTSASNVYQSLSQEILQNFDPQQSRLATWTTRLVKHHRELNGFLLEHGVYLISDWAILNDTTTKQIERIFSQFYCLTSMEIEQAKLLLESYHAVYRVQRLKQRQAGMKGQCAPLTTEQLQQIAQRFSTQTHKVLRPETLLAKLHNMASHLRKYRIHVRGGFLPTQSIDISIIPNRANATTERSLLHSLMDDKNTTDLETEFLDSYYEQFLACLDQAIADITEQRVRKLQRKDPEKAQKFLTALHLFHRQGKSMGEIAKQVNLNAQFHVSRLLQLKSFRTHIQQRFLILLRDRVINVAKVYTDPERLQSLSQQIEQALQEQVTQVIEDAATEASTPTCTKNQTLSTSLFSERLCHYLDKMK</sequence>
<gene>
    <name evidence="1" type="ORF">Mic7113_0437</name>
</gene>
<organism evidence="1 2">
    <name type="scientific">Allocoleopsis franciscana PCC 7113</name>
    <dbReference type="NCBI Taxonomy" id="1173027"/>
    <lineage>
        <taxon>Bacteria</taxon>
        <taxon>Bacillati</taxon>
        <taxon>Cyanobacteriota</taxon>
        <taxon>Cyanophyceae</taxon>
        <taxon>Coleofasciculales</taxon>
        <taxon>Coleofasciculaceae</taxon>
        <taxon>Allocoleopsis</taxon>
        <taxon>Allocoleopsis franciscana</taxon>
    </lineage>
</organism>
<dbReference type="Pfam" id="PF14516">
    <property type="entry name" value="AAA_35"/>
    <property type="match status" value="1"/>
</dbReference>
<reference evidence="1 2" key="1">
    <citation type="submission" date="2012-06" db="EMBL/GenBank/DDBJ databases">
        <title>Finished chromosome of genome of Microcoleus sp. PCC 7113.</title>
        <authorList>
            <consortium name="US DOE Joint Genome Institute"/>
            <person name="Gugger M."/>
            <person name="Coursin T."/>
            <person name="Rippka R."/>
            <person name="Tandeau De Marsac N."/>
            <person name="Huntemann M."/>
            <person name="Wei C.-L."/>
            <person name="Han J."/>
            <person name="Detter J.C."/>
            <person name="Han C."/>
            <person name="Tapia R."/>
            <person name="Chen A."/>
            <person name="Kyrpides N."/>
            <person name="Mavromatis K."/>
            <person name="Markowitz V."/>
            <person name="Szeto E."/>
            <person name="Ivanova N."/>
            <person name="Pagani I."/>
            <person name="Pati A."/>
            <person name="Goodwin L."/>
            <person name="Nordberg H.P."/>
            <person name="Cantor M.N."/>
            <person name="Hua S.X."/>
            <person name="Woyke T."/>
            <person name="Kerfeld C.A."/>
        </authorList>
    </citation>
    <scope>NUCLEOTIDE SEQUENCE [LARGE SCALE GENOMIC DNA]</scope>
    <source>
        <strain evidence="1 2">PCC 7113</strain>
    </source>
</reference>
<dbReference type="Proteomes" id="UP000010471">
    <property type="component" value="Chromosome"/>
</dbReference>
<protein>
    <submittedName>
        <fullName evidence="1">Uncharacterized protein</fullName>
    </submittedName>
</protein>
<accession>K9W971</accession>
<evidence type="ECO:0000313" key="2">
    <source>
        <dbReference type="Proteomes" id="UP000010471"/>
    </source>
</evidence>
<dbReference type="eggNOG" id="COG2268">
    <property type="taxonomic scope" value="Bacteria"/>
</dbReference>
<dbReference type="InterPro" id="IPR027417">
    <property type="entry name" value="P-loop_NTPase"/>
</dbReference>
<dbReference type="Gene3D" id="3.40.50.300">
    <property type="entry name" value="P-loop containing nucleotide triphosphate hydrolases"/>
    <property type="match status" value="1"/>
</dbReference>